<dbReference type="Gene3D" id="1.20.920.10">
    <property type="entry name" value="Bromodomain-like"/>
    <property type="match status" value="1"/>
</dbReference>
<sequence>MSRRQQKSMWKEGHRRSPRISALDAWKAQPTSQVGTTTITATATPTVTNNNATANHLVKPQGPATRTRSRKKRKLRPLEDVAATSISPSAPAQEDDRQRSHDDHPINSDEQLVQSDNSPKNEDQASFPDQPSSAPSTLWMPEKRILELILDVLQRRDTHEIFAEPVDPEEVEDYYEIIKEPMDFGTMRAKLHEGMYKSLQQFEHDVFLISGNAMHFNPSATIYFRQARAIHELSTKVFQTLKTDPENFELEFSETRRRTGRRPHTEARGPFYRSSDMVSNISSKSMPTSLNDSSNLKKNVGRNAGSFGLASHFNARDHEVPSGAVDGRRATLVDRRCTYRPWTSFLNENDSIVSTIYTNSKPLMHLNQQDINYRQSLTLFVKDLGPTAKMIAKRKLLGYSTGTPFYQTSGSNYGFQALEDQNATASTCAKQKLTALDSENSALTSQNILDRLHGYLNVLGKTSDDLCDAHKGGSNYTGGSCSSLVKVALNRDTEKIPGALRGDVYTCNTRKITGLTGSDKVKQNGSTGIQLGSFSSFAGARDFSVSGLKETGNNPTTMILNKRNLDNEAMLLESALEHPQSDLLECRLKHNYKSSLPLQSVGVASFNQTKGFAHSPSSQWLRSNDQAIAVQGPSHRVSCSNEAGQAPKSSQQPSLASPFIFDLPYLKTRLDQINSPGQDRLSKSRKENSFADKVSYQRALSYNHQVERSTQPYNDDRGHHAHQQSSLDMQITDLALQL</sequence>
<dbReference type="EMBL" id="BDDD01000377">
    <property type="protein sequence ID" value="GAV64950.1"/>
    <property type="molecule type" value="Genomic_DNA"/>
</dbReference>
<dbReference type="InParanoid" id="A0A1Q3BAB8"/>
<feature type="compositionally biased region" description="Polar residues" evidence="3">
    <location>
        <begin position="127"/>
        <end position="136"/>
    </location>
</feature>
<feature type="compositionally biased region" description="Polar residues" evidence="3">
    <location>
        <begin position="108"/>
        <end position="118"/>
    </location>
</feature>
<feature type="region of interest" description="Disordered" evidence="3">
    <location>
        <begin position="631"/>
        <end position="655"/>
    </location>
</feature>
<keyword evidence="1 2" id="KW-0103">Bromodomain</keyword>
<dbReference type="InterPro" id="IPR051831">
    <property type="entry name" value="Bromodomain_contain_prot"/>
</dbReference>
<name>A0A1Q3BAB8_CEPFO</name>
<feature type="compositionally biased region" description="Polar residues" evidence="3">
    <location>
        <begin position="637"/>
        <end position="655"/>
    </location>
</feature>
<dbReference type="Proteomes" id="UP000187406">
    <property type="component" value="Unassembled WGS sequence"/>
</dbReference>
<feature type="region of interest" description="Disordered" evidence="3">
    <location>
        <begin position="1"/>
        <end position="138"/>
    </location>
</feature>
<keyword evidence="6" id="KW-1185">Reference proteome</keyword>
<dbReference type="PROSITE" id="PS00633">
    <property type="entry name" value="BROMODOMAIN_1"/>
    <property type="match status" value="1"/>
</dbReference>
<dbReference type="PANTHER" id="PTHR22881">
    <property type="entry name" value="BROMODOMAIN CONTAINING PROTEIN"/>
    <property type="match status" value="1"/>
</dbReference>
<dbReference type="PANTHER" id="PTHR22881:SF26">
    <property type="entry name" value="BROMODOMAIN CONTAINING PROTEIN, EXPRESSED"/>
    <property type="match status" value="1"/>
</dbReference>
<dbReference type="InterPro" id="IPR036427">
    <property type="entry name" value="Bromodomain-like_sf"/>
</dbReference>
<evidence type="ECO:0000256" key="3">
    <source>
        <dbReference type="SAM" id="MobiDB-lite"/>
    </source>
</evidence>
<dbReference type="PROSITE" id="PS50014">
    <property type="entry name" value="BROMODOMAIN_2"/>
    <property type="match status" value="1"/>
</dbReference>
<feature type="domain" description="Bromo" evidence="4">
    <location>
        <begin position="154"/>
        <end position="224"/>
    </location>
</feature>
<proteinExistence type="predicted"/>
<evidence type="ECO:0000256" key="2">
    <source>
        <dbReference type="PROSITE-ProRule" id="PRU00035"/>
    </source>
</evidence>
<feature type="compositionally biased region" description="Basic and acidic residues" evidence="3">
    <location>
        <begin position="253"/>
        <end position="267"/>
    </location>
</feature>
<dbReference type="SMART" id="SM00297">
    <property type="entry name" value="BROMO"/>
    <property type="match status" value="1"/>
</dbReference>
<dbReference type="Pfam" id="PF00439">
    <property type="entry name" value="Bromodomain"/>
    <property type="match status" value="1"/>
</dbReference>
<protein>
    <submittedName>
        <fullName evidence="5">Bromodomain domain-containing protein</fullName>
    </submittedName>
</protein>
<gene>
    <name evidence="5" type="ORF">CFOL_v3_08465</name>
</gene>
<feature type="compositionally biased region" description="Basic and acidic residues" evidence="3">
    <location>
        <begin position="94"/>
        <end position="107"/>
    </location>
</feature>
<dbReference type="CDD" id="cd04369">
    <property type="entry name" value="Bromodomain"/>
    <property type="match status" value="1"/>
</dbReference>
<dbReference type="PRINTS" id="PR00503">
    <property type="entry name" value="BROMODOMAIN"/>
</dbReference>
<evidence type="ECO:0000259" key="4">
    <source>
        <dbReference type="PROSITE" id="PS50014"/>
    </source>
</evidence>
<evidence type="ECO:0000313" key="6">
    <source>
        <dbReference type="Proteomes" id="UP000187406"/>
    </source>
</evidence>
<feature type="region of interest" description="Disordered" evidence="3">
    <location>
        <begin position="253"/>
        <end position="272"/>
    </location>
</feature>
<reference evidence="6" key="1">
    <citation type="submission" date="2016-04" db="EMBL/GenBank/DDBJ databases">
        <title>Cephalotus genome sequencing.</title>
        <authorList>
            <person name="Fukushima K."/>
            <person name="Hasebe M."/>
            <person name="Fang X."/>
        </authorList>
    </citation>
    <scope>NUCLEOTIDE SEQUENCE [LARGE SCALE GENOMIC DNA]</scope>
    <source>
        <strain evidence="6">cv. St1</strain>
    </source>
</reference>
<dbReference type="STRING" id="3775.A0A1Q3BAB8"/>
<dbReference type="InterPro" id="IPR001487">
    <property type="entry name" value="Bromodomain"/>
</dbReference>
<evidence type="ECO:0000313" key="5">
    <source>
        <dbReference type="EMBL" id="GAV64950.1"/>
    </source>
</evidence>
<feature type="compositionally biased region" description="Low complexity" evidence="3">
    <location>
        <begin position="36"/>
        <end position="55"/>
    </location>
</feature>
<feature type="region of interest" description="Disordered" evidence="3">
    <location>
        <begin position="709"/>
        <end position="728"/>
    </location>
</feature>
<dbReference type="InterPro" id="IPR018359">
    <property type="entry name" value="Bromodomain_CS"/>
</dbReference>
<dbReference type="SUPFAM" id="SSF47370">
    <property type="entry name" value="Bromodomain"/>
    <property type="match status" value="1"/>
</dbReference>
<evidence type="ECO:0000256" key="1">
    <source>
        <dbReference type="ARBA" id="ARBA00023117"/>
    </source>
</evidence>
<organism evidence="5 6">
    <name type="scientific">Cephalotus follicularis</name>
    <name type="common">Albany pitcher plant</name>
    <dbReference type="NCBI Taxonomy" id="3775"/>
    <lineage>
        <taxon>Eukaryota</taxon>
        <taxon>Viridiplantae</taxon>
        <taxon>Streptophyta</taxon>
        <taxon>Embryophyta</taxon>
        <taxon>Tracheophyta</taxon>
        <taxon>Spermatophyta</taxon>
        <taxon>Magnoliopsida</taxon>
        <taxon>eudicotyledons</taxon>
        <taxon>Gunneridae</taxon>
        <taxon>Pentapetalae</taxon>
        <taxon>rosids</taxon>
        <taxon>fabids</taxon>
        <taxon>Oxalidales</taxon>
        <taxon>Cephalotaceae</taxon>
        <taxon>Cephalotus</taxon>
    </lineage>
</organism>
<comment type="caution">
    <text evidence="5">The sequence shown here is derived from an EMBL/GenBank/DDBJ whole genome shotgun (WGS) entry which is preliminary data.</text>
</comment>
<accession>A0A1Q3BAB8</accession>
<dbReference type="OrthoDB" id="21449at2759"/>
<dbReference type="AlphaFoldDB" id="A0A1Q3BAB8"/>